<comment type="caution">
    <text evidence="1">The sequence shown here is derived from an EMBL/GenBank/DDBJ whole genome shotgun (WGS) entry which is preliminary data.</text>
</comment>
<dbReference type="EMBL" id="BARW01036673">
    <property type="protein sequence ID" value="GAJ19685.1"/>
    <property type="molecule type" value="Genomic_DNA"/>
</dbReference>
<dbReference type="AlphaFoldDB" id="X1W069"/>
<proteinExistence type="predicted"/>
<protein>
    <submittedName>
        <fullName evidence="1">Uncharacterized protein</fullName>
    </submittedName>
</protein>
<organism evidence="1">
    <name type="scientific">marine sediment metagenome</name>
    <dbReference type="NCBI Taxonomy" id="412755"/>
    <lineage>
        <taxon>unclassified sequences</taxon>
        <taxon>metagenomes</taxon>
        <taxon>ecological metagenomes</taxon>
    </lineage>
</organism>
<accession>X1W069</accession>
<reference evidence="1" key="1">
    <citation type="journal article" date="2014" name="Front. Microbiol.">
        <title>High frequency of phylogenetically diverse reductive dehalogenase-homologous genes in deep subseafloor sedimentary metagenomes.</title>
        <authorList>
            <person name="Kawai M."/>
            <person name="Futagami T."/>
            <person name="Toyoda A."/>
            <person name="Takaki Y."/>
            <person name="Nishi S."/>
            <person name="Hori S."/>
            <person name="Arai W."/>
            <person name="Tsubouchi T."/>
            <person name="Morono Y."/>
            <person name="Uchiyama I."/>
            <person name="Ito T."/>
            <person name="Fujiyama A."/>
            <person name="Inagaki F."/>
            <person name="Takami H."/>
        </authorList>
    </citation>
    <scope>NUCLEOTIDE SEQUENCE</scope>
    <source>
        <strain evidence="1">Expedition CK06-06</strain>
    </source>
</reference>
<name>X1W069_9ZZZZ</name>
<gene>
    <name evidence="1" type="ORF">S12H4_56855</name>
</gene>
<evidence type="ECO:0000313" key="1">
    <source>
        <dbReference type="EMBL" id="GAJ19685.1"/>
    </source>
</evidence>
<feature type="non-terminal residue" evidence="1">
    <location>
        <position position="1"/>
    </location>
</feature>
<sequence length="134" mass="15790">EITSKESLEQTALRVKYGINFDYNMQKMIVNNFIEASNGLNKIKEEKGIEYLEKNLLLDPADINTTTLFVKYSKAKHVLAIVEKFVEFHKSIHKLQRELIEEMDKEKIPEDERKIHYVGLFMGTTDFTYKIKEE</sequence>